<organism evidence="2">
    <name type="scientific">Burkholderia pseudomallei 1710a</name>
    <dbReference type="NCBI Taxonomy" id="320371"/>
    <lineage>
        <taxon>Bacteria</taxon>
        <taxon>Pseudomonadati</taxon>
        <taxon>Pseudomonadota</taxon>
        <taxon>Betaproteobacteria</taxon>
        <taxon>Burkholderiales</taxon>
        <taxon>Burkholderiaceae</taxon>
        <taxon>Burkholderia</taxon>
        <taxon>pseudomallei group</taxon>
    </lineage>
</organism>
<proteinExistence type="predicted"/>
<dbReference type="Proteomes" id="UP000001812">
    <property type="component" value="Chromosome II"/>
</dbReference>
<dbReference type="EMBL" id="CM000833">
    <property type="protein sequence ID" value="EET03878.1"/>
    <property type="molecule type" value="Genomic_DNA"/>
</dbReference>
<sequence length="105" mass="10968">MTPASGARAKRPCGVSVDARPRCAAAPGARTRTARAVLQRIFFNGGMSGGECIAAGSSFKEHQMSRTKRMWREVEGAVEVTALAAIECALLVAILVALGFPHAGI</sequence>
<keyword evidence="1" id="KW-0812">Transmembrane</keyword>
<feature type="transmembrane region" description="Helical" evidence="1">
    <location>
        <begin position="76"/>
        <end position="100"/>
    </location>
</feature>
<keyword evidence="1" id="KW-1133">Transmembrane helix</keyword>
<protein>
    <submittedName>
        <fullName evidence="2">Uncharacterized protein</fullName>
    </submittedName>
</protein>
<dbReference type="AlphaFoldDB" id="A0A0E1VSQ1"/>
<name>A0A0E1VSQ1_BURPE</name>
<dbReference type="HOGENOM" id="CLU_176826_0_0_4"/>
<gene>
    <name evidence="2" type="ORF">BURPS1710A_A2308</name>
</gene>
<evidence type="ECO:0000256" key="1">
    <source>
        <dbReference type="SAM" id="Phobius"/>
    </source>
</evidence>
<evidence type="ECO:0000313" key="2">
    <source>
        <dbReference type="EMBL" id="EET03878.1"/>
    </source>
</evidence>
<reference evidence="2" key="1">
    <citation type="submission" date="2009-05" db="EMBL/GenBank/DDBJ databases">
        <authorList>
            <person name="Harkins D.M."/>
            <person name="DeShazer D."/>
            <person name="Woods D.E."/>
            <person name="Brinkac L.M."/>
            <person name="Brown K.A."/>
            <person name="Hung G.C."/>
            <person name="Tuanyok A."/>
            <person name="Zhang B."/>
            <person name="Nierman W.C."/>
        </authorList>
    </citation>
    <scope>NUCLEOTIDE SEQUENCE [LARGE SCALE GENOMIC DNA]</scope>
    <source>
        <strain evidence="2">1710a</strain>
    </source>
</reference>
<keyword evidence="1" id="KW-0472">Membrane</keyword>
<accession>A0A0E1VSQ1</accession>